<proteinExistence type="predicted"/>
<dbReference type="InterPro" id="IPR042258">
    <property type="entry name" value="DGOK_N"/>
</dbReference>
<dbReference type="Gene3D" id="3.30.420.310">
    <property type="entry name" value="2-keto-3-deoxy-galactonokinase, C-terminal domain"/>
    <property type="match status" value="1"/>
</dbReference>
<evidence type="ECO:0000313" key="2">
    <source>
        <dbReference type="Proteomes" id="UP000824260"/>
    </source>
</evidence>
<reference evidence="1" key="2">
    <citation type="journal article" date="2021" name="PeerJ">
        <title>Extensive microbial diversity within the chicken gut microbiome revealed by metagenomics and culture.</title>
        <authorList>
            <person name="Gilroy R."/>
            <person name="Ravi A."/>
            <person name="Getino M."/>
            <person name="Pursley I."/>
            <person name="Horton D.L."/>
            <person name="Alikhan N.F."/>
            <person name="Baker D."/>
            <person name="Gharbi K."/>
            <person name="Hall N."/>
            <person name="Watson M."/>
            <person name="Adriaenssens E.M."/>
            <person name="Foster-Nyarko E."/>
            <person name="Jarju S."/>
            <person name="Secka A."/>
            <person name="Antonio M."/>
            <person name="Oren A."/>
            <person name="Chaudhuri R.R."/>
            <person name="La Ragione R."/>
            <person name="Hildebrand F."/>
            <person name="Pallen M.J."/>
        </authorList>
    </citation>
    <scope>NUCLEOTIDE SEQUENCE</scope>
    <source>
        <strain evidence="1">ChiSjej6B24-2974</strain>
    </source>
</reference>
<organism evidence="1 2">
    <name type="scientific">Candidatus Pullichristensenella stercorigallinarum</name>
    <dbReference type="NCBI Taxonomy" id="2840909"/>
    <lineage>
        <taxon>Bacteria</taxon>
        <taxon>Bacillati</taxon>
        <taxon>Bacillota</taxon>
        <taxon>Clostridia</taxon>
        <taxon>Candidatus Pullichristensenella</taxon>
    </lineage>
</organism>
<comment type="caution">
    <text evidence="1">The sequence shown here is derived from an EMBL/GenBank/DDBJ whole genome shotgun (WGS) entry which is preliminary data.</text>
</comment>
<dbReference type="CDD" id="cd24012">
    <property type="entry name" value="ASKHA_NBD_KDGal-kinase"/>
    <property type="match status" value="1"/>
</dbReference>
<gene>
    <name evidence="1" type="ORF">IAA52_05905</name>
</gene>
<dbReference type="EMBL" id="DVFZ01000056">
    <property type="protein sequence ID" value="HIQ82620.1"/>
    <property type="molecule type" value="Genomic_DNA"/>
</dbReference>
<name>A0A9D0ZLA5_9FIRM</name>
<evidence type="ECO:0000313" key="1">
    <source>
        <dbReference type="EMBL" id="HIQ82620.1"/>
    </source>
</evidence>
<protein>
    <submittedName>
        <fullName evidence="1">2-dehydro-3-deoxygalactonokinase</fullName>
    </submittedName>
</protein>
<dbReference type="GO" id="GO:0008671">
    <property type="term" value="F:2-dehydro-3-deoxygalactonokinase activity"/>
    <property type="evidence" value="ECO:0007669"/>
    <property type="project" value="InterPro"/>
</dbReference>
<reference evidence="1" key="1">
    <citation type="submission" date="2020-10" db="EMBL/GenBank/DDBJ databases">
        <authorList>
            <person name="Gilroy R."/>
        </authorList>
    </citation>
    <scope>NUCLEOTIDE SEQUENCE</scope>
    <source>
        <strain evidence="1">ChiSjej6B24-2974</strain>
    </source>
</reference>
<dbReference type="AlphaFoldDB" id="A0A9D0ZLA5"/>
<dbReference type="GO" id="GO:0034194">
    <property type="term" value="P:D-galactonate catabolic process"/>
    <property type="evidence" value="ECO:0007669"/>
    <property type="project" value="InterPro"/>
</dbReference>
<dbReference type="Proteomes" id="UP000824260">
    <property type="component" value="Unassembled WGS sequence"/>
</dbReference>
<dbReference type="Gene3D" id="3.30.420.300">
    <property type="entry name" value="2-keto-3-deoxy-galactonokinase, substrate binding domain"/>
    <property type="match status" value="1"/>
</dbReference>
<dbReference type="Pfam" id="PF05035">
    <property type="entry name" value="DGOK"/>
    <property type="match status" value="1"/>
</dbReference>
<dbReference type="InterPro" id="IPR042257">
    <property type="entry name" value="DGOK_C"/>
</dbReference>
<accession>A0A9D0ZLA5</accession>
<sequence length="334" mass="36585">MKKRFIITVDGGTTNTRAVLWEQAQVVAIAKEEVGVRNTAIDGNNHRLKCATRRCLESLLEQRGIGYSDVESVIASGMITSNVGLVEIPHLIAPAGIEELAQGLRSIMLEDICPLPIWFIPGIKNDCDRVTLENFEVMDIMRGEETESVCLIEHYGKGQPLVLILPGSHMKMVSVDAQGRITGCMTSLSGELLSALTQHTILADAVEKKFADSAHYDQEMAIRGFRTAQAVGFSRACFSARIISQFVDKDPSQIASYLLGVTLGEDILALRRTKSILAPRDVHILIAGKEPIRRAMADLLREDGFFSHIVSYEDAGAPISAQGARLIAAHRRAY</sequence>
<dbReference type="InterPro" id="IPR007729">
    <property type="entry name" value="DGOK"/>
</dbReference>